<dbReference type="EMBL" id="JAYMYJ010000012">
    <property type="protein sequence ID" value="MEB4589593.1"/>
    <property type="molecule type" value="Genomic_DNA"/>
</dbReference>
<dbReference type="PANTHER" id="PTHR42756">
    <property type="entry name" value="TRANSCRIPTIONAL REGULATOR, MARR"/>
    <property type="match status" value="1"/>
</dbReference>
<dbReference type="RefSeq" id="WP_324692782.1">
    <property type="nucleotide sequence ID" value="NZ_JAYMYJ010000012.1"/>
</dbReference>
<feature type="domain" description="HTH marR-type" evidence="4">
    <location>
        <begin position="5"/>
        <end position="138"/>
    </location>
</feature>
<evidence type="ECO:0000259" key="4">
    <source>
        <dbReference type="PROSITE" id="PS50995"/>
    </source>
</evidence>
<sequence>MKLAENSLGFLLKDVSRLMRRAFQQQLEGSSCLTLAQARVLVHVARHEGIRQVDLAELLEIQPITLARQLDQLAQEGLVERRPAPNDRRAYLIYLTEAATPHLEAIQQVGGIVQAAALRGLDAQQAELVLMALSKIRENLSSG</sequence>
<name>A0ABU6CU34_9GAMM</name>
<dbReference type="PROSITE" id="PS01117">
    <property type="entry name" value="HTH_MARR_1"/>
    <property type="match status" value="1"/>
</dbReference>
<gene>
    <name evidence="5" type="ORF">VSS37_01240</name>
</gene>
<keyword evidence="2" id="KW-0238">DNA-binding</keyword>
<keyword evidence="3" id="KW-0804">Transcription</keyword>
<dbReference type="InterPro" id="IPR036388">
    <property type="entry name" value="WH-like_DNA-bd_sf"/>
</dbReference>
<dbReference type="InterPro" id="IPR023187">
    <property type="entry name" value="Tscrpt_reg_MarR-type_CS"/>
</dbReference>
<evidence type="ECO:0000256" key="3">
    <source>
        <dbReference type="ARBA" id="ARBA00023163"/>
    </source>
</evidence>
<evidence type="ECO:0000313" key="5">
    <source>
        <dbReference type="EMBL" id="MEB4589593.1"/>
    </source>
</evidence>
<dbReference type="Gene3D" id="1.10.10.10">
    <property type="entry name" value="Winged helix-like DNA-binding domain superfamily/Winged helix DNA-binding domain"/>
    <property type="match status" value="1"/>
</dbReference>
<dbReference type="Pfam" id="PF01047">
    <property type="entry name" value="MarR"/>
    <property type="match status" value="1"/>
</dbReference>
<dbReference type="InterPro" id="IPR000835">
    <property type="entry name" value="HTH_MarR-typ"/>
</dbReference>
<organism evidence="5 6">
    <name type="scientific">Candidatus Thiothrix phosphatis</name>
    <dbReference type="NCBI Taxonomy" id="3112415"/>
    <lineage>
        <taxon>Bacteria</taxon>
        <taxon>Pseudomonadati</taxon>
        <taxon>Pseudomonadota</taxon>
        <taxon>Gammaproteobacteria</taxon>
        <taxon>Thiotrichales</taxon>
        <taxon>Thiotrichaceae</taxon>
        <taxon>Thiothrix</taxon>
    </lineage>
</organism>
<protein>
    <submittedName>
        <fullName evidence="5">MarR family transcriptional regulator</fullName>
    </submittedName>
</protein>
<dbReference type="PANTHER" id="PTHR42756:SF1">
    <property type="entry name" value="TRANSCRIPTIONAL REPRESSOR OF EMRAB OPERON"/>
    <property type="match status" value="1"/>
</dbReference>
<dbReference type="PROSITE" id="PS50995">
    <property type="entry name" value="HTH_MARR_2"/>
    <property type="match status" value="1"/>
</dbReference>
<keyword evidence="6" id="KW-1185">Reference proteome</keyword>
<proteinExistence type="predicted"/>
<dbReference type="InterPro" id="IPR036390">
    <property type="entry name" value="WH_DNA-bd_sf"/>
</dbReference>
<reference evidence="6" key="1">
    <citation type="submission" date="2023-07" db="EMBL/GenBank/DDBJ databases">
        <title>The carbon used by Thiothrix.</title>
        <authorList>
            <person name="Chen L."/>
        </authorList>
    </citation>
    <scope>NUCLEOTIDE SEQUENCE [LARGE SCALE GENOMIC DNA]</scope>
</reference>
<accession>A0ABU6CU34</accession>
<dbReference type="PRINTS" id="PR00598">
    <property type="entry name" value="HTHMARR"/>
</dbReference>
<dbReference type="Proteomes" id="UP001308005">
    <property type="component" value="Unassembled WGS sequence"/>
</dbReference>
<keyword evidence="1" id="KW-0805">Transcription regulation</keyword>
<evidence type="ECO:0000313" key="6">
    <source>
        <dbReference type="Proteomes" id="UP001308005"/>
    </source>
</evidence>
<dbReference type="SMART" id="SM00347">
    <property type="entry name" value="HTH_MARR"/>
    <property type="match status" value="1"/>
</dbReference>
<dbReference type="SUPFAM" id="SSF46785">
    <property type="entry name" value="Winged helix' DNA-binding domain"/>
    <property type="match status" value="1"/>
</dbReference>
<evidence type="ECO:0000256" key="1">
    <source>
        <dbReference type="ARBA" id="ARBA00023015"/>
    </source>
</evidence>
<comment type="caution">
    <text evidence="5">The sequence shown here is derived from an EMBL/GenBank/DDBJ whole genome shotgun (WGS) entry which is preliminary data.</text>
</comment>
<evidence type="ECO:0000256" key="2">
    <source>
        <dbReference type="ARBA" id="ARBA00023125"/>
    </source>
</evidence>